<gene>
    <name evidence="3" type="ORF">RFI_24543</name>
</gene>
<proteinExistence type="predicted"/>
<feature type="compositionally biased region" description="Basic and acidic residues" evidence="1">
    <location>
        <begin position="377"/>
        <end position="408"/>
    </location>
</feature>
<reference evidence="3 4" key="1">
    <citation type="journal article" date="2013" name="Curr. Biol.">
        <title>The Genome of the Foraminiferan Reticulomyxa filosa.</title>
        <authorList>
            <person name="Glockner G."/>
            <person name="Hulsmann N."/>
            <person name="Schleicher M."/>
            <person name="Noegel A.A."/>
            <person name="Eichinger L."/>
            <person name="Gallinger C."/>
            <person name="Pawlowski J."/>
            <person name="Sierra R."/>
            <person name="Euteneuer U."/>
            <person name="Pillet L."/>
            <person name="Moustafa A."/>
            <person name="Platzer M."/>
            <person name="Groth M."/>
            <person name="Szafranski K."/>
            <person name="Schliwa M."/>
        </authorList>
    </citation>
    <scope>NUCLEOTIDE SEQUENCE [LARGE SCALE GENOMIC DNA]</scope>
</reference>
<dbReference type="InterPro" id="IPR023214">
    <property type="entry name" value="HAD_sf"/>
</dbReference>
<comment type="caution">
    <text evidence="3">The sequence shown here is derived from an EMBL/GenBank/DDBJ whole genome shotgun (WGS) entry which is preliminary data.</text>
</comment>
<feature type="compositionally biased region" description="Polar residues" evidence="1">
    <location>
        <begin position="317"/>
        <end position="334"/>
    </location>
</feature>
<dbReference type="AlphaFoldDB" id="X6MHD0"/>
<feature type="region of interest" description="Disordered" evidence="1">
    <location>
        <begin position="243"/>
        <end position="411"/>
    </location>
</feature>
<evidence type="ECO:0000259" key="2">
    <source>
        <dbReference type="Pfam" id="PF03031"/>
    </source>
</evidence>
<evidence type="ECO:0000313" key="4">
    <source>
        <dbReference type="Proteomes" id="UP000023152"/>
    </source>
</evidence>
<accession>X6MHD0</accession>
<dbReference type="OrthoDB" id="277011at2759"/>
<dbReference type="EMBL" id="ASPP01021036">
    <property type="protein sequence ID" value="ETO12832.1"/>
    <property type="molecule type" value="Genomic_DNA"/>
</dbReference>
<dbReference type="SUPFAM" id="SSF56784">
    <property type="entry name" value="HAD-like"/>
    <property type="match status" value="1"/>
</dbReference>
<dbReference type="Pfam" id="PF03031">
    <property type="entry name" value="NIF"/>
    <property type="match status" value="1"/>
</dbReference>
<dbReference type="InterPro" id="IPR004274">
    <property type="entry name" value="FCP1_dom"/>
</dbReference>
<sequence length="525" mass="59727">VYRGLLDHLHHYLWKQLEIEKKEDVDRPDGTIKRRPLWNSAHYRDDCDTMVDEYGCVYRHKNITKLAIDLSLVVVVDDNPLSYRGFEPNAIRIAPFWGESQPPDNQVLFSHVLCKQARNYILYFLSGLGSPPVECVDSESDPESKSEDENAFAIGPESRFDIFYSKHRYSHKVSEQFLTCLANAFDHRLEEDKKALAMSKISKKHHSDKDAKIEPEMAMDIDIDIDMDMEIEMDMEMDSEKGRLANQERGSHGTSLYKDCGHSTSDNDPMTNLKDKMHLSIPTRANGAADPLTWDHGQDGPQVDTPPVAPNPPSFQLLATPQPTMASTCTPSVSRNEEPLLPYKESAQHRSTPSHRNPTKTNASSTDTPSENTLLSPKEKRKDDSQKMSADDTHSNLESHDRTRRNSDSKSLSKLKFTEAVDDPINNDCFRHTDVDHDAIDLTSIHPMPLFAMATTSNIYSTPTTICTDPLCKKLNTKKWYFSTRQQCSHHHQIQSHEADTVSCGWKFFCDLFNGKKKKSKIKQK</sequence>
<keyword evidence="4" id="KW-1185">Reference proteome</keyword>
<protein>
    <recommendedName>
        <fullName evidence="2">FCP1 homology domain-containing protein</fullName>
    </recommendedName>
</protein>
<name>X6MHD0_RETFI</name>
<dbReference type="InterPro" id="IPR036412">
    <property type="entry name" value="HAD-like_sf"/>
</dbReference>
<organism evidence="3 4">
    <name type="scientific">Reticulomyxa filosa</name>
    <dbReference type="NCBI Taxonomy" id="46433"/>
    <lineage>
        <taxon>Eukaryota</taxon>
        <taxon>Sar</taxon>
        <taxon>Rhizaria</taxon>
        <taxon>Retaria</taxon>
        <taxon>Foraminifera</taxon>
        <taxon>Monothalamids</taxon>
        <taxon>Reticulomyxidae</taxon>
        <taxon>Reticulomyxa</taxon>
    </lineage>
</organism>
<feature type="non-terminal residue" evidence="3">
    <location>
        <position position="1"/>
    </location>
</feature>
<evidence type="ECO:0000256" key="1">
    <source>
        <dbReference type="SAM" id="MobiDB-lite"/>
    </source>
</evidence>
<dbReference type="Gene3D" id="3.40.50.1000">
    <property type="entry name" value="HAD superfamily/HAD-like"/>
    <property type="match status" value="1"/>
</dbReference>
<evidence type="ECO:0000313" key="3">
    <source>
        <dbReference type="EMBL" id="ETO12832.1"/>
    </source>
</evidence>
<feature type="domain" description="FCP1 homology" evidence="2">
    <location>
        <begin position="41"/>
        <end position="108"/>
    </location>
</feature>
<dbReference type="Proteomes" id="UP000023152">
    <property type="component" value="Unassembled WGS sequence"/>
</dbReference>
<feature type="compositionally biased region" description="Polar residues" evidence="1">
    <location>
        <begin position="349"/>
        <end position="375"/>
    </location>
</feature>